<feature type="region of interest" description="Disordered" evidence="1">
    <location>
        <begin position="978"/>
        <end position="1001"/>
    </location>
</feature>
<evidence type="ECO:0008006" key="4">
    <source>
        <dbReference type="Google" id="ProtNLM"/>
    </source>
</evidence>
<dbReference type="Proteomes" id="UP001501578">
    <property type="component" value="Unassembled WGS sequence"/>
</dbReference>
<proteinExistence type="predicted"/>
<name>A0ABP4B1G1_9ACTN</name>
<dbReference type="SMART" id="SM00028">
    <property type="entry name" value="TPR"/>
    <property type="match status" value="10"/>
</dbReference>
<dbReference type="InterPro" id="IPR011990">
    <property type="entry name" value="TPR-like_helical_dom_sf"/>
</dbReference>
<dbReference type="EMBL" id="BAAAHQ010000036">
    <property type="protein sequence ID" value="GAA0944599.1"/>
    <property type="molecule type" value="Genomic_DNA"/>
</dbReference>
<evidence type="ECO:0000256" key="1">
    <source>
        <dbReference type="SAM" id="MobiDB-lite"/>
    </source>
</evidence>
<comment type="caution">
    <text evidence="2">The sequence shown here is derived from an EMBL/GenBank/DDBJ whole genome shotgun (WGS) entry which is preliminary data.</text>
</comment>
<reference evidence="3" key="1">
    <citation type="journal article" date="2019" name="Int. J. Syst. Evol. Microbiol.">
        <title>The Global Catalogue of Microorganisms (GCM) 10K type strain sequencing project: providing services to taxonomists for standard genome sequencing and annotation.</title>
        <authorList>
            <consortium name="The Broad Institute Genomics Platform"/>
            <consortium name="The Broad Institute Genome Sequencing Center for Infectious Disease"/>
            <person name="Wu L."/>
            <person name="Ma J."/>
        </authorList>
    </citation>
    <scope>NUCLEOTIDE SEQUENCE [LARGE SCALE GENOMIC DNA]</scope>
    <source>
        <strain evidence="3">JCM 11136</strain>
    </source>
</reference>
<gene>
    <name evidence="2" type="ORF">GCM10009560_58720</name>
</gene>
<organism evidence="2 3">
    <name type="scientific">Nonomuraea longicatena</name>
    <dbReference type="NCBI Taxonomy" id="83682"/>
    <lineage>
        <taxon>Bacteria</taxon>
        <taxon>Bacillati</taxon>
        <taxon>Actinomycetota</taxon>
        <taxon>Actinomycetes</taxon>
        <taxon>Streptosporangiales</taxon>
        <taxon>Streptosporangiaceae</taxon>
        <taxon>Nonomuraea</taxon>
    </lineage>
</organism>
<dbReference type="Gene3D" id="1.25.40.10">
    <property type="entry name" value="Tetratricopeptide repeat domain"/>
    <property type="match status" value="6"/>
</dbReference>
<dbReference type="SUPFAM" id="SSF81901">
    <property type="entry name" value="HCP-like"/>
    <property type="match status" value="6"/>
</dbReference>
<feature type="compositionally biased region" description="Basic and acidic residues" evidence="1">
    <location>
        <begin position="978"/>
        <end position="989"/>
    </location>
</feature>
<dbReference type="SMART" id="SM00671">
    <property type="entry name" value="SEL1"/>
    <property type="match status" value="5"/>
</dbReference>
<evidence type="ECO:0000313" key="3">
    <source>
        <dbReference type="Proteomes" id="UP001501578"/>
    </source>
</evidence>
<dbReference type="PANTHER" id="PTHR11102">
    <property type="entry name" value="SEL-1-LIKE PROTEIN"/>
    <property type="match status" value="1"/>
</dbReference>
<dbReference type="InterPro" id="IPR050767">
    <property type="entry name" value="Sel1_AlgK"/>
</dbReference>
<dbReference type="InterPro" id="IPR006597">
    <property type="entry name" value="Sel1-like"/>
</dbReference>
<dbReference type="PANTHER" id="PTHR11102:SF160">
    <property type="entry name" value="ERAD-ASSOCIATED E3 UBIQUITIN-PROTEIN LIGASE COMPONENT HRD3"/>
    <property type="match status" value="1"/>
</dbReference>
<dbReference type="InterPro" id="IPR019734">
    <property type="entry name" value="TPR_rpt"/>
</dbReference>
<protein>
    <recommendedName>
        <fullName evidence="4">Tetratricopeptide repeat protein</fullName>
    </recommendedName>
</protein>
<dbReference type="RefSeq" id="WP_343953346.1">
    <property type="nucleotide sequence ID" value="NZ_BAAAHQ010000036.1"/>
</dbReference>
<keyword evidence="3" id="KW-1185">Reference proteome</keyword>
<accession>A0ABP4B1G1</accession>
<sequence length="1682" mass="179173">MSSHAGIAEALRLWQEGDLDGAAVLLRQVAATGDAEASHRLALLLELRSDLDGAEAAHRAVIQSGDPVYGQRSAMSMGMLLVNAEEWGAAHRVLSLASGGADFEVAALADTALVLVLTKLGDLGGAQEALERARACASPSVAELAERLQLPELSRPAPEAAREVFELAEQTGDLEAFQHLLTCGDPEIVSLSAFHLYSAYAEERAYTAAREVCEHAIAVGDPEHRTLAYKLLGAVLYDLEEYGESLAAYRRAAEDPRPDFRLEVLIEQARLSALVGDEDGARALFQRVAASGHPRFAVNAHACLSQMDIESEQYGPALPHLRAVLESGEAEWAQAGVALLGAVAESAAAHRDEALDLLAATAEHHPDLDTRLLAEIQLTRAKAREPLEDPVEEQALQDTGAGLDRLRAGDLAGARTLLRRASDSGESAHALRAMISLALLELGEGDREQADDLLRFVSEGRDAEQGLLCALLLHLLEQEGADPHPILHAFAAHQRHGRQAGVAAYEEAAAHPDPQVAALGNVFLAATALAGGDPAQAADLYHKAIVSGDPLALGYAAVHAVALVKDDDEERIRRLRLALPASHPLVAPWVAHTLGEIFLNQPDFTEFEDDVAHARAAFARAGECVNRGVREQSRHSLLRILLHDDDLLAQCALHEDGLADGGQETAPLHALLLAATRLRLGQPDLARGPLTRIPDGHPSAADARCLRLLLDHDFAGAADALAQAELRAQLTRVVIDFAHYRHRLGEPVLAEGALALALSHGEPSYRQEAALYLGSLRQENGDTPGAVAAYLAGLDAEEESENLTTEFRKRVGELADPELAAEHLRPLLEHEDDEVAEWAITRLAGTLAALGRTDDARRLLAEEYTEAAPYLLAGALADAGRTAEAIEGFLPLAAHPELGGAVSERLAVLMREQGDLDGAIGVARAAVAAGHAEPARLLGAMLAETGDLPGAVAALEAAASPAALLDLATHLEAAGRPEDARDALRRAAEQDDSGVAGSARLRLGELSPPERVAVLLREGDRDTAAAELAEALGGETVELMLALYDEDALAVRRLLAARPSEEAAARVYAHARATADLGLLTLVTEYGDTVLAAEAGLVLGDLFLDRRSPSAAEVAALPATTCGDTRLEEHAWTRIGHYREQRGDWRGAVAAYRSALPAAWRPAVRLLEELEDHDGAAALLTGAADGGDLAALRYLLGGLALRKEHEAVADLAERAVATGDPDTVAAGYWMWGDACKEVGDLPGAVQMFRKAIAVGEPGVGARVDLAIVLRQQGDPTAAQEALRHALDSGDPDTVTRATVSSGVWLAEAGDPLGAAERFAAASAMDSGLAADALNRLYGSARRAAENGEHTLAVRVLELAPAEHRGAWAEELSADCEDAGALRGYYTLVGTDPATEIALAGRLKDLGEVEAAKEILRRLEHHEDPLVRMRAGGELLTTLDTQTEAEELYEVAARHAADESSPMRALFMSVVNDLRTGDQPRVSIEDLRANAESGEPMALWTLGRELMEAGQVEEAREIYERLAGTDDTLGPRAAVALGNSHHEDDPLQARAWYLRAADSANPRMAALAAMYLGALAKKSRDLPEALTWYLRVIDSGDEQAGLAAAHLGELCYWLGDRDGALRYYELTLNLTEQSDLVAEAAHRLGEIRYERGDLAEARRMLERAAGTGDESFAEQARELLARL</sequence>
<evidence type="ECO:0000313" key="2">
    <source>
        <dbReference type="EMBL" id="GAA0944599.1"/>
    </source>
</evidence>